<proteinExistence type="predicted"/>
<evidence type="ECO:0000256" key="1">
    <source>
        <dbReference type="SAM" id="Coils"/>
    </source>
</evidence>
<keyword evidence="3" id="KW-1185">Reference proteome</keyword>
<dbReference type="Gene3D" id="3.80.10.10">
    <property type="entry name" value="Ribonuclease Inhibitor"/>
    <property type="match status" value="1"/>
</dbReference>
<dbReference type="SUPFAM" id="SSF52058">
    <property type="entry name" value="L domain-like"/>
    <property type="match status" value="1"/>
</dbReference>
<evidence type="ECO:0000313" key="2">
    <source>
        <dbReference type="EMBL" id="KAK8897461.1"/>
    </source>
</evidence>
<dbReference type="PANTHER" id="PTHR45661:SF3">
    <property type="entry name" value="IG-LIKE DOMAIN-CONTAINING PROTEIN"/>
    <property type="match status" value="1"/>
</dbReference>
<reference evidence="2 3" key="1">
    <citation type="submission" date="2024-04" db="EMBL/GenBank/DDBJ databases">
        <title>Tritrichomonas musculus Genome.</title>
        <authorList>
            <person name="Alves-Ferreira E."/>
            <person name="Grigg M."/>
            <person name="Lorenzi H."/>
            <person name="Galac M."/>
        </authorList>
    </citation>
    <scope>NUCLEOTIDE SEQUENCE [LARGE SCALE GENOMIC DNA]</scope>
    <source>
        <strain evidence="2 3">EAF2021</strain>
    </source>
</reference>
<dbReference type="PANTHER" id="PTHR45661">
    <property type="entry name" value="SURFACE ANTIGEN"/>
    <property type="match status" value="1"/>
</dbReference>
<keyword evidence="1" id="KW-0175">Coiled coil</keyword>
<organism evidence="2 3">
    <name type="scientific">Tritrichomonas musculus</name>
    <dbReference type="NCBI Taxonomy" id="1915356"/>
    <lineage>
        <taxon>Eukaryota</taxon>
        <taxon>Metamonada</taxon>
        <taxon>Parabasalia</taxon>
        <taxon>Tritrichomonadida</taxon>
        <taxon>Tritrichomonadidae</taxon>
        <taxon>Tritrichomonas</taxon>
    </lineage>
</organism>
<dbReference type="InterPro" id="IPR032675">
    <property type="entry name" value="LRR_dom_sf"/>
</dbReference>
<dbReference type="Proteomes" id="UP001470230">
    <property type="component" value="Unassembled WGS sequence"/>
</dbReference>
<sequence length="505" mass="58271">MVTFFSTKNPEISNFQIHKHCHKDIISTFFSGNDIFNEKDSYEYENIISDYLPEFVCSEEEGLLSLPISQIHRILFKYSEKRNNNKKDEEDEKVCSFLTKVINKHGFEISNLFTKLGFINEKKACLNSFFFAFLNHADNDSMNTKMMKFLYESIVEMKEKIKEQSKEIEELKKQTKSNKFIIRAGITSVTIPPGITTIKERIFDNNPQIREIAIPGYVVNIESHAFDGCKSLTKISIPKSIKKIKSNTFVGCENLREIKIPQTVNEIEENAIKNCDKLEIVEIDPYSTRFPNNLFDDCSSLKFLSIIDEHDRTRDIFLTSKMTDNLVIGDDIRAIQQKLSDLKNLFGSNDYLHCEITYPSQMFDDIYQKIMELKKNYGGLYICIFYTGMSSTDMKFQFNNEIKYIIFDTCIQHINGQDNRGPFERCSSVSKVLIPFSVKSIGMNAFAGCTFLRLAKIESDETEISPNSFPRKTQIIKGAVPNISTNMNRHFLTGIRSHIHSSPRK</sequence>
<gene>
    <name evidence="2" type="ORF">M9Y10_015410</name>
</gene>
<evidence type="ECO:0000313" key="3">
    <source>
        <dbReference type="Proteomes" id="UP001470230"/>
    </source>
</evidence>
<accession>A0ABR2L284</accession>
<feature type="coiled-coil region" evidence="1">
    <location>
        <begin position="147"/>
        <end position="178"/>
    </location>
</feature>
<protein>
    <submittedName>
        <fullName evidence="2">Uncharacterized protein</fullName>
    </submittedName>
</protein>
<dbReference type="InterPro" id="IPR053139">
    <property type="entry name" value="Surface_bspA-like"/>
</dbReference>
<dbReference type="Pfam" id="PF13306">
    <property type="entry name" value="LRR_5"/>
    <property type="match status" value="2"/>
</dbReference>
<dbReference type="InterPro" id="IPR026906">
    <property type="entry name" value="LRR_5"/>
</dbReference>
<name>A0ABR2L284_9EUKA</name>
<dbReference type="Gene3D" id="3.40.50.12480">
    <property type="match status" value="1"/>
</dbReference>
<dbReference type="EMBL" id="JAPFFF010000002">
    <property type="protein sequence ID" value="KAK8897461.1"/>
    <property type="molecule type" value="Genomic_DNA"/>
</dbReference>
<comment type="caution">
    <text evidence="2">The sequence shown here is derived from an EMBL/GenBank/DDBJ whole genome shotgun (WGS) entry which is preliminary data.</text>
</comment>